<dbReference type="AlphaFoldDB" id="C9ZPI6"/>
<evidence type="ECO:0000313" key="1">
    <source>
        <dbReference type="EMBL" id="CBH11314.1"/>
    </source>
</evidence>
<dbReference type="Proteomes" id="UP000002316">
    <property type="component" value="Chromosome 5"/>
</dbReference>
<reference evidence="2" key="1">
    <citation type="journal article" date="2010" name="PLoS Negl. Trop. Dis.">
        <title>The genome sequence of Trypanosoma brucei gambiense, causative agent of chronic human african trypanosomiasis.</title>
        <authorList>
            <person name="Jackson A.P."/>
            <person name="Sanders M."/>
            <person name="Berry A."/>
            <person name="McQuillan J."/>
            <person name="Aslett M.A."/>
            <person name="Quail M.A."/>
            <person name="Chukualim B."/>
            <person name="Capewell P."/>
            <person name="MacLeod A."/>
            <person name="Melville S.E."/>
            <person name="Gibson W."/>
            <person name="Barry J.D."/>
            <person name="Berriman M."/>
            <person name="Hertz-Fowler C."/>
        </authorList>
    </citation>
    <scope>NUCLEOTIDE SEQUENCE [LARGE SCALE GENOMIC DNA]</scope>
    <source>
        <strain evidence="2">MHOM/CI/86/DAL972</strain>
    </source>
</reference>
<sequence length="149" mass="17230">MIPPKKPIPCIQFSSVIDPAQFPPVFVRCVYMCTYICSYHPPLPIAHLIPFLLSKALLGHTFSHISLYQNNLSTRYRTSDMERIHRSSTASPSLSVKSYMLFFFHITLIRTRGAPVGHHFLPFIIRNAFYASGLTLRNTHVYIFLCFHW</sequence>
<dbReference type="KEGG" id="tbg:TbgDal_V4530"/>
<dbReference type="RefSeq" id="XP_011773601.1">
    <property type="nucleotide sequence ID" value="XM_011775299.1"/>
</dbReference>
<dbReference type="GeneID" id="23861462"/>
<gene>
    <name evidence="1" type="ORF">TbgDal_V4530</name>
</gene>
<proteinExistence type="predicted"/>
<name>C9ZPI6_TRYB9</name>
<protein>
    <submittedName>
        <fullName evidence="1">Uncharacterized protein</fullName>
    </submittedName>
</protein>
<accession>C9ZPI6</accession>
<evidence type="ECO:0000313" key="2">
    <source>
        <dbReference type="Proteomes" id="UP000002316"/>
    </source>
</evidence>
<dbReference type="EMBL" id="FN554968">
    <property type="protein sequence ID" value="CBH11314.1"/>
    <property type="molecule type" value="Genomic_DNA"/>
</dbReference>
<organism evidence="1 2">
    <name type="scientific">Trypanosoma brucei gambiense (strain MHOM/CI/86/DAL972)</name>
    <dbReference type="NCBI Taxonomy" id="679716"/>
    <lineage>
        <taxon>Eukaryota</taxon>
        <taxon>Discoba</taxon>
        <taxon>Euglenozoa</taxon>
        <taxon>Kinetoplastea</taxon>
        <taxon>Metakinetoplastina</taxon>
        <taxon>Trypanosomatida</taxon>
        <taxon>Trypanosomatidae</taxon>
        <taxon>Trypanosoma</taxon>
    </lineage>
</organism>